<comment type="caution">
    <text evidence="1">The sequence shown here is derived from an EMBL/GenBank/DDBJ whole genome shotgun (WGS) entry which is preliminary data.</text>
</comment>
<evidence type="ECO:0000313" key="2">
    <source>
        <dbReference type="Proteomes" id="UP001519344"/>
    </source>
</evidence>
<protein>
    <submittedName>
        <fullName evidence="1">Uncharacterized protein</fullName>
    </submittedName>
</protein>
<organism evidence="1 2">
    <name type="scientific">Paenibacillus aceris</name>
    <dbReference type="NCBI Taxonomy" id="869555"/>
    <lineage>
        <taxon>Bacteria</taxon>
        <taxon>Bacillati</taxon>
        <taxon>Bacillota</taxon>
        <taxon>Bacilli</taxon>
        <taxon>Bacillales</taxon>
        <taxon>Paenibacillaceae</taxon>
        <taxon>Paenibacillus</taxon>
    </lineage>
</organism>
<proteinExistence type="predicted"/>
<gene>
    <name evidence="1" type="ORF">J2Z65_006971</name>
</gene>
<name>A0ABS4I9V6_9BACL</name>
<keyword evidence="2" id="KW-1185">Reference proteome</keyword>
<dbReference type="Proteomes" id="UP001519344">
    <property type="component" value="Unassembled WGS sequence"/>
</dbReference>
<reference evidence="1 2" key="1">
    <citation type="submission" date="2021-03" db="EMBL/GenBank/DDBJ databases">
        <title>Genomic Encyclopedia of Type Strains, Phase IV (KMG-IV): sequencing the most valuable type-strain genomes for metagenomic binning, comparative biology and taxonomic classification.</title>
        <authorList>
            <person name="Goeker M."/>
        </authorList>
    </citation>
    <scope>NUCLEOTIDE SEQUENCE [LARGE SCALE GENOMIC DNA]</scope>
    <source>
        <strain evidence="1 2">DSM 24950</strain>
    </source>
</reference>
<evidence type="ECO:0000313" key="1">
    <source>
        <dbReference type="EMBL" id="MBP1967699.1"/>
    </source>
</evidence>
<accession>A0ABS4I9V6</accession>
<dbReference type="EMBL" id="JAGGKV010000039">
    <property type="protein sequence ID" value="MBP1967699.1"/>
    <property type="molecule type" value="Genomic_DNA"/>
</dbReference>
<sequence length="80" mass="8999">MNLGRVGRLSSPDPSTNLVSVNRGTGCRVFYSLELDRGKNLFFPGLFSFHISSFRKVNGQAYHNWISSLSKLYLAEMIIS</sequence>